<sequence length="85" mass="8815">MAVMAVLFAIGLTWVAWGAWCLIWGTRLAADRVPRLRARVDWGRVAGRDFLGPIGWRVLGAIWCGGGVGIAAAALLGGLGQAAAG</sequence>
<keyword evidence="3" id="KW-1185">Reference proteome</keyword>
<keyword evidence="1" id="KW-0812">Transmembrane</keyword>
<evidence type="ECO:0000313" key="2">
    <source>
        <dbReference type="EMBL" id="BDG60976.1"/>
    </source>
</evidence>
<reference evidence="2" key="1">
    <citation type="submission" date="2022-03" db="EMBL/GenBank/DDBJ databases">
        <title>Complete genome sequence of Caldinitratiruptor microaerophilus.</title>
        <authorList>
            <person name="Mukaiyama R."/>
            <person name="Nishiyama T."/>
            <person name="Ueda K."/>
        </authorList>
    </citation>
    <scope>NUCLEOTIDE SEQUENCE</scope>
    <source>
        <strain evidence="2">JCM 16183</strain>
    </source>
</reference>
<protein>
    <submittedName>
        <fullName evidence="2">Uncharacterized protein</fullName>
    </submittedName>
</protein>
<organism evidence="2 3">
    <name type="scientific">Caldinitratiruptor microaerophilus</name>
    <dbReference type="NCBI Taxonomy" id="671077"/>
    <lineage>
        <taxon>Bacteria</taxon>
        <taxon>Bacillati</taxon>
        <taxon>Bacillota</taxon>
        <taxon>Clostridia</taxon>
        <taxon>Eubacteriales</taxon>
        <taxon>Symbiobacteriaceae</taxon>
        <taxon>Caldinitratiruptor</taxon>
    </lineage>
</organism>
<dbReference type="EMBL" id="AP025628">
    <property type="protein sequence ID" value="BDG60976.1"/>
    <property type="molecule type" value="Genomic_DNA"/>
</dbReference>
<proteinExistence type="predicted"/>
<evidence type="ECO:0000313" key="3">
    <source>
        <dbReference type="Proteomes" id="UP001163687"/>
    </source>
</evidence>
<accession>A0AA35G6A6</accession>
<gene>
    <name evidence="2" type="ORF">caldi_20660</name>
</gene>
<dbReference type="AlphaFoldDB" id="A0AA35G6A6"/>
<name>A0AA35G6A6_9FIRM</name>
<keyword evidence="1" id="KW-1133">Transmembrane helix</keyword>
<dbReference type="Proteomes" id="UP001163687">
    <property type="component" value="Chromosome"/>
</dbReference>
<dbReference type="KEGG" id="cmic:caldi_20660"/>
<keyword evidence="1" id="KW-0472">Membrane</keyword>
<evidence type="ECO:0000256" key="1">
    <source>
        <dbReference type="SAM" id="Phobius"/>
    </source>
</evidence>
<feature type="transmembrane region" description="Helical" evidence="1">
    <location>
        <begin position="54"/>
        <end position="79"/>
    </location>
</feature>